<gene>
    <name evidence="5" type="ORF">BYL167_LOCUS33196</name>
    <name evidence="6" type="ORF">BYL167_LOCUS37644</name>
</gene>
<comment type="subcellular location">
    <subcellularLocation>
        <location evidence="1">Membrane</location>
    </subcellularLocation>
</comment>
<dbReference type="Pfam" id="PF00083">
    <property type="entry name" value="Sugar_tr"/>
    <property type="match status" value="1"/>
</dbReference>
<keyword evidence="2" id="KW-0812">Transmembrane</keyword>
<dbReference type="AlphaFoldDB" id="A0A8S2WEF4"/>
<keyword evidence="3" id="KW-1133">Transmembrane helix</keyword>
<name>A0A8S2WEF4_9BILA</name>
<evidence type="ECO:0000313" key="7">
    <source>
        <dbReference type="Proteomes" id="UP000681967"/>
    </source>
</evidence>
<dbReference type="GO" id="GO:0022857">
    <property type="term" value="F:transmembrane transporter activity"/>
    <property type="evidence" value="ECO:0007669"/>
    <property type="project" value="InterPro"/>
</dbReference>
<proteinExistence type="predicted"/>
<dbReference type="EMBL" id="CAJOBH010085833">
    <property type="protein sequence ID" value="CAF4539791.1"/>
    <property type="molecule type" value="Genomic_DNA"/>
</dbReference>
<keyword evidence="4" id="KW-0472">Membrane</keyword>
<dbReference type="EMBL" id="CAJOBH010063778">
    <property type="protein sequence ID" value="CAF4438030.1"/>
    <property type="molecule type" value="Genomic_DNA"/>
</dbReference>
<dbReference type="Proteomes" id="UP000681967">
    <property type="component" value="Unassembled WGS sequence"/>
</dbReference>
<evidence type="ECO:0000313" key="6">
    <source>
        <dbReference type="EMBL" id="CAF4539791.1"/>
    </source>
</evidence>
<evidence type="ECO:0000256" key="1">
    <source>
        <dbReference type="ARBA" id="ARBA00004370"/>
    </source>
</evidence>
<comment type="caution">
    <text evidence="5">The sequence shown here is derived from an EMBL/GenBank/DDBJ whole genome shotgun (WGS) entry which is preliminary data.</text>
</comment>
<evidence type="ECO:0000256" key="4">
    <source>
        <dbReference type="ARBA" id="ARBA00023136"/>
    </source>
</evidence>
<dbReference type="InterPro" id="IPR005828">
    <property type="entry name" value="MFS_sugar_transport-like"/>
</dbReference>
<evidence type="ECO:0000256" key="3">
    <source>
        <dbReference type="ARBA" id="ARBA00022989"/>
    </source>
</evidence>
<dbReference type="GO" id="GO:0016020">
    <property type="term" value="C:membrane"/>
    <property type="evidence" value="ECO:0007669"/>
    <property type="project" value="UniProtKB-SubCell"/>
</dbReference>
<organism evidence="5 7">
    <name type="scientific">Rotaria magnacalcarata</name>
    <dbReference type="NCBI Taxonomy" id="392030"/>
    <lineage>
        <taxon>Eukaryota</taxon>
        <taxon>Metazoa</taxon>
        <taxon>Spiralia</taxon>
        <taxon>Gnathifera</taxon>
        <taxon>Rotifera</taxon>
        <taxon>Eurotatoria</taxon>
        <taxon>Bdelloidea</taxon>
        <taxon>Philodinida</taxon>
        <taxon>Philodinidae</taxon>
        <taxon>Rotaria</taxon>
    </lineage>
</organism>
<evidence type="ECO:0000256" key="2">
    <source>
        <dbReference type="ARBA" id="ARBA00022692"/>
    </source>
</evidence>
<evidence type="ECO:0000313" key="5">
    <source>
        <dbReference type="EMBL" id="CAF4438030.1"/>
    </source>
</evidence>
<dbReference type="InterPro" id="IPR036259">
    <property type="entry name" value="MFS_trans_sf"/>
</dbReference>
<protein>
    <submittedName>
        <fullName evidence="5">Uncharacterized protein</fullName>
    </submittedName>
</protein>
<feature type="non-terminal residue" evidence="5">
    <location>
        <position position="56"/>
    </location>
</feature>
<sequence length="56" mass="6798">MFTHETPAFLLQKKRRRAATRALKWFRREKSDDDIQEEIHEMEAHVRNMQTNATKV</sequence>
<reference evidence="5" key="1">
    <citation type="submission" date="2021-02" db="EMBL/GenBank/DDBJ databases">
        <authorList>
            <person name="Nowell W R."/>
        </authorList>
    </citation>
    <scope>NUCLEOTIDE SEQUENCE</scope>
</reference>
<feature type="non-terminal residue" evidence="5">
    <location>
        <position position="1"/>
    </location>
</feature>
<accession>A0A8S2WEF4</accession>
<dbReference type="Gene3D" id="1.20.1250.20">
    <property type="entry name" value="MFS general substrate transporter like domains"/>
    <property type="match status" value="1"/>
</dbReference>